<dbReference type="Gene3D" id="2.40.128.130">
    <property type="entry name" value="Autotransporter beta-domain"/>
    <property type="match status" value="1"/>
</dbReference>
<dbReference type="SMART" id="SM00869">
    <property type="entry name" value="Autotransporter"/>
    <property type="match status" value="1"/>
</dbReference>
<dbReference type="SUPFAM" id="SSF103515">
    <property type="entry name" value="Autotransporter"/>
    <property type="match status" value="1"/>
</dbReference>
<dbReference type="Pfam" id="PF03797">
    <property type="entry name" value="Autotransporter"/>
    <property type="match status" value="1"/>
</dbReference>
<protein>
    <submittedName>
        <fullName evidence="2">Autotransporter outer membrane beta-barrel domain-containing protein</fullName>
    </submittedName>
</protein>
<dbReference type="InterPro" id="IPR005546">
    <property type="entry name" value="Autotransporte_beta"/>
</dbReference>
<dbReference type="InterPro" id="IPR036709">
    <property type="entry name" value="Autotransporte_beta_dom_sf"/>
</dbReference>
<gene>
    <name evidence="2" type="ORF">DY251_20760</name>
</gene>
<organism evidence="2 3">
    <name type="scientific">Mesorhizobium denitrificans</name>
    <dbReference type="NCBI Taxonomy" id="2294114"/>
    <lineage>
        <taxon>Bacteria</taxon>
        <taxon>Pseudomonadati</taxon>
        <taxon>Pseudomonadota</taxon>
        <taxon>Alphaproteobacteria</taxon>
        <taxon>Hyphomicrobiales</taxon>
        <taxon>Phyllobacteriaceae</taxon>
        <taxon>Mesorhizobium</taxon>
    </lineage>
</organism>
<evidence type="ECO:0000259" key="1">
    <source>
        <dbReference type="PROSITE" id="PS51208"/>
    </source>
</evidence>
<dbReference type="Proteomes" id="UP000262379">
    <property type="component" value="Unassembled WGS sequence"/>
</dbReference>
<sequence>MTGGSTSIANLGTIGGGMGDGGVALGIYNLATITSLNNLNTITGGIRNEGTITALTNRQAGLVYTGAAPTIYSMVIAGSGTGEYGQLSVKDSAGWGVSNLNFGIATDSAVAAGVNYNDVIRATGSTTFDSTTAKSIQYRVDGDFYNYSLDYDGTNWDLLFVSMINFESATTALHNSPAGAAAVVLDANPEVSSLFGALDSEVAYSSAATQSLPLLVGGSQAAASVILRGTDRVIRAHQDRNRSLSSGDVSFGDPEFWAKPFGSWADQDDRKGVSGYSARTGGLAVGADAAFSDTARAGIAFVYSNADVTGNSSVAPNSANVDAYQLIGYGNVALDPVSQLSYQLGLGMLRNDGLRGIPLADLSAQSAYDSLAATAAVNLSRAYKSSEQTTFTPSIGAEYTWIKDEAYTETGADALNLAVDGRNADSLVLAIEGEVAHEITPNTALKANVGVGYDVLQDQSSITSAFAGAPGAIFTTEGLDQNPWLVRGGFGLESEVRTGMEVSARYDVEYREDFLNQTASVNLRLAF</sequence>
<dbReference type="EMBL" id="QURN01000027">
    <property type="protein sequence ID" value="RFC63282.1"/>
    <property type="molecule type" value="Genomic_DNA"/>
</dbReference>
<evidence type="ECO:0000313" key="3">
    <source>
        <dbReference type="Proteomes" id="UP000262379"/>
    </source>
</evidence>
<accession>A0A371X237</accession>
<name>A0A371X237_9HYPH</name>
<feature type="domain" description="Autotransporter" evidence="1">
    <location>
        <begin position="249"/>
        <end position="527"/>
    </location>
</feature>
<dbReference type="GO" id="GO:0019867">
    <property type="term" value="C:outer membrane"/>
    <property type="evidence" value="ECO:0007669"/>
    <property type="project" value="InterPro"/>
</dbReference>
<evidence type="ECO:0000313" key="2">
    <source>
        <dbReference type="EMBL" id="RFC63282.1"/>
    </source>
</evidence>
<dbReference type="PROSITE" id="PS51208">
    <property type="entry name" value="AUTOTRANSPORTER"/>
    <property type="match status" value="1"/>
</dbReference>
<keyword evidence="3" id="KW-1185">Reference proteome</keyword>
<dbReference type="NCBIfam" id="TIGR01414">
    <property type="entry name" value="autotrans_barl"/>
    <property type="match status" value="1"/>
</dbReference>
<proteinExistence type="predicted"/>
<dbReference type="AlphaFoldDB" id="A0A371X237"/>
<dbReference type="InterPro" id="IPR006315">
    <property type="entry name" value="OM_autotransptr_brl_dom"/>
</dbReference>
<comment type="caution">
    <text evidence="2">The sequence shown here is derived from an EMBL/GenBank/DDBJ whole genome shotgun (WGS) entry which is preliminary data.</text>
</comment>
<reference evidence="3" key="1">
    <citation type="submission" date="2018-08" db="EMBL/GenBank/DDBJ databases">
        <authorList>
            <person name="Im W.T."/>
        </authorList>
    </citation>
    <scope>NUCLEOTIDE SEQUENCE [LARGE SCALE GENOMIC DNA]</scope>
    <source>
        <strain evidence="3">LA-28</strain>
    </source>
</reference>